<proteinExistence type="predicted"/>
<reference evidence="1 2" key="1">
    <citation type="journal article" date="2012" name="BMC Genomics">
        <title>Complete genome sequence of Saccharothrix espanaensis DSM 44229T and comparison to the other completely sequenced Pseudonocardiaceae.</title>
        <authorList>
            <person name="Strobel T."/>
            <person name="Al-Dilaimi A."/>
            <person name="Blom J."/>
            <person name="Gessner A."/>
            <person name="Kalinowski J."/>
            <person name="Luzhetska M."/>
            <person name="Puhler A."/>
            <person name="Szczepanowski R."/>
            <person name="Bechthold A."/>
            <person name="Ruckert C."/>
        </authorList>
    </citation>
    <scope>NUCLEOTIDE SEQUENCE [LARGE SCALE GENOMIC DNA]</scope>
    <source>
        <strain evidence="2">ATCC 51144 / DSM 44229 / JCM 9112 / NBRC 15066 / NRRL 15764</strain>
    </source>
</reference>
<dbReference type="Proteomes" id="UP000006281">
    <property type="component" value="Chromosome"/>
</dbReference>
<dbReference type="KEGG" id="sesp:BN6_45620"/>
<name>K0K2M2_SACES</name>
<keyword evidence="2" id="KW-1185">Reference proteome</keyword>
<evidence type="ECO:0000313" key="1">
    <source>
        <dbReference type="EMBL" id="CCH31842.1"/>
    </source>
</evidence>
<sequence>MASGALSSQAVDHLCHLVAGEIAQEPTTDGYGSHLMQRRPDGGGLRIVRGSA</sequence>
<dbReference type="STRING" id="1179773.BN6_45620"/>
<gene>
    <name evidence="1" type="ordered locus">BN6_45620</name>
</gene>
<dbReference type="EMBL" id="HE804045">
    <property type="protein sequence ID" value="CCH31842.1"/>
    <property type="molecule type" value="Genomic_DNA"/>
</dbReference>
<accession>K0K2M2</accession>
<dbReference type="AlphaFoldDB" id="K0K2M2"/>
<protein>
    <submittedName>
        <fullName evidence="1">Uncharacterized protein</fullName>
    </submittedName>
</protein>
<organism evidence="1 2">
    <name type="scientific">Saccharothrix espanaensis (strain ATCC 51144 / DSM 44229 / JCM 9112 / NBRC 15066 / NRRL 15764)</name>
    <dbReference type="NCBI Taxonomy" id="1179773"/>
    <lineage>
        <taxon>Bacteria</taxon>
        <taxon>Bacillati</taxon>
        <taxon>Actinomycetota</taxon>
        <taxon>Actinomycetes</taxon>
        <taxon>Pseudonocardiales</taxon>
        <taxon>Pseudonocardiaceae</taxon>
        <taxon>Saccharothrix</taxon>
    </lineage>
</organism>
<evidence type="ECO:0000313" key="2">
    <source>
        <dbReference type="Proteomes" id="UP000006281"/>
    </source>
</evidence>
<dbReference type="HOGENOM" id="CLU_3084472_0_0_11"/>